<dbReference type="PANTHER" id="PTHR10344">
    <property type="entry name" value="THYMIDYLATE KINASE"/>
    <property type="match status" value="1"/>
</dbReference>
<feature type="domain" description="Thymidylate kinase-like" evidence="9">
    <location>
        <begin position="11"/>
        <end position="175"/>
    </location>
</feature>
<keyword evidence="4 8" id="KW-0547">Nucleotide-binding</keyword>
<evidence type="ECO:0000256" key="2">
    <source>
        <dbReference type="ARBA" id="ARBA00022679"/>
    </source>
</evidence>
<comment type="similarity">
    <text evidence="1 8">Belongs to the thymidylate kinase family.</text>
</comment>
<dbReference type="Proteomes" id="UP000823936">
    <property type="component" value="Unassembled WGS sequence"/>
</dbReference>
<dbReference type="InterPro" id="IPR027417">
    <property type="entry name" value="P-loop_NTPase"/>
</dbReference>
<evidence type="ECO:0000256" key="6">
    <source>
        <dbReference type="ARBA" id="ARBA00022840"/>
    </source>
</evidence>
<dbReference type="GO" id="GO:0006235">
    <property type="term" value="P:dTTP biosynthetic process"/>
    <property type="evidence" value="ECO:0007669"/>
    <property type="project" value="UniProtKB-UniRule"/>
</dbReference>
<evidence type="ECO:0000256" key="1">
    <source>
        <dbReference type="ARBA" id="ARBA00009776"/>
    </source>
</evidence>
<gene>
    <name evidence="8 10" type="primary">tmk</name>
    <name evidence="10" type="ORF">IAB12_01190</name>
</gene>
<protein>
    <recommendedName>
        <fullName evidence="8">Thymidylate kinase</fullName>
        <ecNumber evidence="8">2.7.4.9</ecNumber>
    </recommendedName>
    <alternativeName>
        <fullName evidence="8">dTMP kinase</fullName>
    </alternativeName>
</protein>
<sequence length="195" mass="22600">MTMIIKNFVTIEGLDGAGTTTQLDLIAKHFDAMRTFEPTDGEIGKLIRRVLKKEFKTTASSLALLYAADRHNHIYGENGIIENAKKRLVVSDRYFYSSFAYQCLSVDKDFVKKINDYPHSQYVIFIDPPVKECMRRINSRGEEKELFEKEATLKKVRENYLEIFSSLPEGVKYLHIEGILTIEDTFERIKDFLTL</sequence>
<dbReference type="PROSITE" id="PS01331">
    <property type="entry name" value="THYMIDYLATE_KINASE"/>
    <property type="match status" value="1"/>
</dbReference>
<keyword evidence="5 8" id="KW-0418">Kinase</keyword>
<dbReference type="GO" id="GO:0005737">
    <property type="term" value="C:cytoplasm"/>
    <property type="evidence" value="ECO:0007669"/>
    <property type="project" value="TreeGrafter"/>
</dbReference>
<dbReference type="PANTHER" id="PTHR10344:SF4">
    <property type="entry name" value="UMP-CMP KINASE 2, MITOCHONDRIAL"/>
    <property type="match status" value="1"/>
</dbReference>
<keyword evidence="3 8" id="KW-0545">Nucleotide biosynthesis</keyword>
<dbReference type="EC" id="2.7.4.9" evidence="8"/>
<dbReference type="NCBIfam" id="TIGR00041">
    <property type="entry name" value="DTMP_kinase"/>
    <property type="match status" value="1"/>
</dbReference>
<evidence type="ECO:0000313" key="10">
    <source>
        <dbReference type="EMBL" id="HIV98379.1"/>
    </source>
</evidence>
<accession>A0A9D1PT21</accession>
<keyword evidence="2 8" id="KW-0808">Transferase</keyword>
<evidence type="ECO:0000256" key="7">
    <source>
        <dbReference type="ARBA" id="ARBA00048743"/>
    </source>
</evidence>
<dbReference type="InterPro" id="IPR018095">
    <property type="entry name" value="Thymidylate_kin_CS"/>
</dbReference>
<proteinExistence type="inferred from homology"/>
<dbReference type="Pfam" id="PF02223">
    <property type="entry name" value="Thymidylate_kin"/>
    <property type="match status" value="1"/>
</dbReference>
<comment type="catalytic activity">
    <reaction evidence="7 8">
        <text>dTMP + ATP = dTDP + ADP</text>
        <dbReference type="Rhea" id="RHEA:13517"/>
        <dbReference type="ChEBI" id="CHEBI:30616"/>
        <dbReference type="ChEBI" id="CHEBI:58369"/>
        <dbReference type="ChEBI" id="CHEBI:63528"/>
        <dbReference type="ChEBI" id="CHEBI:456216"/>
        <dbReference type="EC" id="2.7.4.9"/>
    </reaction>
</comment>
<dbReference type="GO" id="GO:0005524">
    <property type="term" value="F:ATP binding"/>
    <property type="evidence" value="ECO:0007669"/>
    <property type="project" value="UniProtKB-UniRule"/>
</dbReference>
<evidence type="ECO:0000259" key="9">
    <source>
        <dbReference type="Pfam" id="PF02223"/>
    </source>
</evidence>
<dbReference type="CDD" id="cd01672">
    <property type="entry name" value="TMPK"/>
    <property type="match status" value="1"/>
</dbReference>
<evidence type="ECO:0000313" key="11">
    <source>
        <dbReference type="Proteomes" id="UP000823936"/>
    </source>
</evidence>
<evidence type="ECO:0000256" key="3">
    <source>
        <dbReference type="ARBA" id="ARBA00022727"/>
    </source>
</evidence>
<evidence type="ECO:0000256" key="4">
    <source>
        <dbReference type="ARBA" id="ARBA00022741"/>
    </source>
</evidence>
<comment type="caution">
    <text evidence="10">The sequence shown here is derived from an EMBL/GenBank/DDBJ whole genome shotgun (WGS) entry which is preliminary data.</text>
</comment>
<dbReference type="SUPFAM" id="SSF52540">
    <property type="entry name" value="P-loop containing nucleoside triphosphate hydrolases"/>
    <property type="match status" value="1"/>
</dbReference>
<evidence type="ECO:0000256" key="5">
    <source>
        <dbReference type="ARBA" id="ARBA00022777"/>
    </source>
</evidence>
<name>A0A9D1PT21_9SPIO</name>
<dbReference type="Gene3D" id="3.40.50.300">
    <property type="entry name" value="P-loop containing nucleotide triphosphate hydrolases"/>
    <property type="match status" value="1"/>
</dbReference>
<dbReference type="EMBL" id="DXHU01000005">
    <property type="protein sequence ID" value="HIV98379.1"/>
    <property type="molecule type" value="Genomic_DNA"/>
</dbReference>
<dbReference type="GO" id="GO:0004798">
    <property type="term" value="F:dTMP kinase activity"/>
    <property type="evidence" value="ECO:0007669"/>
    <property type="project" value="UniProtKB-UniRule"/>
</dbReference>
<evidence type="ECO:0000256" key="8">
    <source>
        <dbReference type="HAMAP-Rule" id="MF_00165"/>
    </source>
</evidence>
<reference evidence="10" key="2">
    <citation type="submission" date="2021-04" db="EMBL/GenBank/DDBJ databases">
        <authorList>
            <person name="Gilroy R."/>
        </authorList>
    </citation>
    <scope>NUCLEOTIDE SEQUENCE</scope>
    <source>
        <strain evidence="10">Gambia11-129</strain>
    </source>
</reference>
<organism evidence="10 11">
    <name type="scientific">Candidatus Ornithospirochaeta avicola</name>
    <dbReference type="NCBI Taxonomy" id="2840896"/>
    <lineage>
        <taxon>Bacteria</taxon>
        <taxon>Pseudomonadati</taxon>
        <taxon>Spirochaetota</taxon>
        <taxon>Spirochaetia</taxon>
        <taxon>Spirochaetales</taxon>
        <taxon>Spirochaetaceae</taxon>
        <taxon>Spirochaetaceae incertae sedis</taxon>
        <taxon>Candidatus Ornithospirochaeta</taxon>
    </lineage>
</organism>
<dbReference type="GO" id="GO:0006233">
    <property type="term" value="P:dTDP biosynthetic process"/>
    <property type="evidence" value="ECO:0007669"/>
    <property type="project" value="InterPro"/>
</dbReference>
<dbReference type="InterPro" id="IPR018094">
    <property type="entry name" value="Thymidylate_kinase"/>
</dbReference>
<keyword evidence="6 8" id="KW-0067">ATP-binding</keyword>
<dbReference type="InterPro" id="IPR039430">
    <property type="entry name" value="Thymidylate_kin-like_dom"/>
</dbReference>
<comment type="caution">
    <text evidence="8">Lacks conserved residue(s) required for the propagation of feature annotation.</text>
</comment>
<dbReference type="AlphaFoldDB" id="A0A9D1PT21"/>
<dbReference type="GO" id="GO:0006227">
    <property type="term" value="P:dUDP biosynthetic process"/>
    <property type="evidence" value="ECO:0007669"/>
    <property type="project" value="TreeGrafter"/>
</dbReference>
<reference evidence="10" key="1">
    <citation type="journal article" date="2021" name="PeerJ">
        <title>Extensive microbial diversity within the chicken gut microbiome revealed by metagenomics and culture.</title>
        <authorList>
            <person name="Gilroy R."/>
            <person name="Ravi A."/>
            <person name="Getino M."/>
            <person name="Pursley I."/>
            <person name="Horton D.L."/>
            <person name="Alikhan N.F."/>
            <person name="Baker D."/>
            <person name="Gharbi K."/>
            <person name="Hall N."/>
            <person name="Watson M."/>
            <person name="Adriaenssens E.M."/>
            <person name="Foster-Nyarko E."/>
            <person name="Jarju S."/>
            <person name="Secka A."/>
            <person name="Antonio M."/>
            <person name="Oren A."/>
            <person name="Chaudhuri R.R."/>
            <person name="La Ragione R."/>
            <person name="Hildebrand F."/>
            <person name="Pallen M.J."/>
        </authorList>
    </citation>
    <scope>NUCLEOTIDE SEQUENCE</scope>
    <source>
        <strain evidence="10">Gambia11-129</strain>
    </source>
</reference>
<comment type="function">
    <text evidence="8">Phosphorylation of dTMP to form dTDP in both de novo and salvage pathways of dTTP synthesis.</text>
</comment>
<dbReference type="HAMAP" id="MF_00165">
    <property type="entry name" value="Thymidylate_kinase"/>
    <property type="match status" value="1"/>
</dbReference>